<dbReference type="Proteomes" id="UP000030758">
    <property type="component" value="Unassembled WGS sequence"/>
</dbReference>
<reference evidence="1" key="1">
    <citation type="journal article" date="2014" name="Nat. Genet.">
        <title>Genome and transcriptome of the porcine whipworm Trichuris suis.</title>
        <authorList>
            <person name="Jex A.R."/>
            <person name="Nejsum P."/>
            <person name="Schwarz E.M."/>
            <person name="Hu L."/>
            <person name="Young N.D."/>
            <person name="Hall R.S."/>
            <person name="Korhonen P.K."/>
            <person name="Liao S."/>
            <person name="Thamsborg S."/>
            <person name="Xia J."/>
            <person name="Xu P."/>
            <person name="Wang S."/>
            <person name="Scheerlinck J.P."/>
            <person name="Hofmann A."/>
            <person name="Sternberg P.W."/>
            <person name="Wang J."/>
            <person name="Gasser R.B."/>
        </authorList>
    </citation>
    <scope>NUCLEOTIDE SEQUENCE [LARGE SCALE GENOMIC DNA]</scope>
    <source>
        <strain evidence="1">DCEP-RM93F</strain>
    </source>
</reference>
<name>A0A085NG37_9BILA</name>
<evidence type="ECO:0000313" key="1">
    <source>
        <dbReference type="EMBL" id="KFD68433.1"/>
    </source>
</evidence>
<proteinExistence type="predicted"/>
<organism evidence="1">
    <name type="scientific">Trichuris suis</name>
    <name type="common">pig whipworm</name>
    <dbReference type="NCBI Taxonomy" id="68888"/>
    <lineage>
        <taxon>Eukaryota</taxon>
        <taxon>Metazoa</taxon>
        <taxon>Ecdysozoa</taxon>
        <taxon>Nematoda</taxon>
        <taxon>Enoplea</taxon>
        <taxon>Dorylaimia</taxon>
        <taxon>Trichinellida</taxon>
        <taxon>Trichuridae</taxon>
        <taxon>Trichuris</taxon>
    </lineage>
</organism>
<sequence>MAICLNRRNLDGISFRSGILPFLILGIHAKDHNLQYSDRGKLLMQLGQWKKLVEHKIQFESPLEILREPMNVWTM</sequence>
<accession>A0A085NG37</accession>
<gene>
    <name evidence="1" type="ORF">M514_04139</name>
</gene>
<protein>
    <submittedName>
        <fullName evidence="1">Uncharacterized protein</fullName>
    </submittedName>
</protein>
<dbReference type="AlphaFoldDB" id="A0A085NG37"/>
<dbReference type="EMBL" id="KL367505">
    <property type="protein sequence ID" value="KFD68433.1"/>
    <property type="molecule type" value="Genomic_DNA"/>
</dbReference>